<dbReference type="Gene3D" id="3.90.79.10">
    <property type="entry name" value="Nucleoside Triphosphate Pyrophosphohydrolase"/>
    <property type="match status" value="1"/>
</dbReference>
<dbReference type="PANTHER" id="PTHR12629:SF0">
    <property type="entry name" value="DIPHOSPHOINOSITOL-POLYPHOSPHATE DIPHOSPHATASE"/>
    <property type="match status" value="1"/>
</dbReference>
<dbReference type="InterPro" id="IPR000086">
    <property type="entry name" value="NUDIX_hydrolase_dom"/>
</dbReference>
<dbReference type="GO" id="GO:0016462">
    <property type="term" value="F:pyrophosphatase activity"/>
    <property type="evidence" value="ECO:0007669"/>
    <property type="project" value="InterPro"/>
</dbReference>
<evidence type="ECO:0000313" key="6">
    <source>
        <dbReference type="EMBL" id="RUM26589.1"/>
    </source>
</evidence>
<dbReference type="SUPFAM" id="SSF55811">
    <property type="entry name" value="Nudix"/>
    <property type="match status" value="1"/>
</dbReference>
<evidence type="ECO:0000259" key="5">
    <source>
        <dbReference type="PROSITE" id="PS51462"/>
    </source>
</evidence>
<keyword evidence="7" id="KW-1185">Reference proteome</keyword>
<dbReference type="GO" id="GO:0046872">
    <property type="term" value="F:metal ion binding"/>
    <property type="evidence" value="ECO:0007669"/>
    <property type="project" value="UniProtKB-KW"/>
</dbReference>
<comment type="cofactor">
    <cofactor evidence="1">
        <name>Mg(2+)</name>
        <dbReference type="ChEBI" id="CHEBI:18420"/>
    </cofactor>
</comment>
<evidence type="ECO:0000313" key="7">
    <source>
        <dbReference type="Proteomes" id="UP000278823"/>
    </source>
</evidence>
<dbReference type="CDD" id="cd04666">
    <property type="entry name" value="NUDIX_DIPP2_like_Nudt4"/>
    <property type="match status" value="1"/>
</dbReference>
<keyword evidence="4" id="KW-0460">Magnesium</keyword>
<feature type="domain" description="Nudix hydrolase" evidence="5">
    <location>
        <begin position="18"/>
        <end position="152"/>
    </location>
</feature>
<dbReference type="Pfam" id="PF00293">
    <property type="entry name" value="NUDIX"/>
    <property type="match status" value="1"/>
</dbReference>
<comment type="caution">
    <text evidence="6">The sequence shown here is derived from an EMBL/GenBank/DDBJ whole genome shotgun (WGS) entry which is preliminary data.</text>
</comment>
<gene>
    <name evidence="6" type="ORF">EFQ99_07095</name>
</gene>
<dbReference type="InterPro" id="IPR047198">
    <property type="entry name" value="DDP-like_NUDIX"/>
</dbReference>
<dbReference type="Proteomes" id="UP000278823">
    <property type="component" value="Unassembled WGS sequence"/>
</dbReference>
<reference evidence="7" key="1">
    <citation type="submission" date="2018-11" db="EMBL/GenBank/DDBJ databases">
        <title>Rhizobium chutanense sp. nov., isolated from root nodules of Phaseolus vulgaris in China.</title>
        <authorList>
            <person name="Huo Y."/>
        </authorList>
    </citation>
    <scope>NUCLEOTIDE SEQUENCE [LARGE SCALE GENOMIC DNA]</scope>
    <source>
        <strain evidence="7">CCBAU 65647</strain>
    </source>
</reference>
<dbReference type="PANTHER" id="PTHR12629">
    <property type="entry name" value="DIPHOSPHOINOSITOL POLYPHOSPHATE PHOSPHOHYDROLASE"/>
    <property type="match status" value="1"/>
</dbReference>
<sequence length="176" mass="19815">MTLFARLASDVQLMFRRPPRQQYGALCYRVKKKSGEVEVLLLTSRDTGRWVIPKGWPMNGKCAHDVAMREALEEAGVRGVVETETLGAYSYPKLLRDGVQVICKVQVYALEVTDMAKNFKEKGERIIEWVSFDEAAGRVREPELRGILLAFKRKMADRVSAKAAKQTPAAKQISAK</sequence>
<keyword evidence="2" id="KW-0479">Metal-binding</keyword>
<dbReference type="PROSITE" id="PS51462">
    <property type="entry name" value="NUDIX"/>
    <property type="match status" value="1"/>
</dbReference>
<dbReference type="RefSeq" id="WP_126920166.1">
    <property type="nucleotide sequence ID" value="NZ_ML133687.1"/>
</dbReference>
<name>A0A3S0STD3_9HYPH</name>
<evidence type="ECO:0000256" key="3">
    <source>
        <dbReference type="ARBA" id="ARBA00022801"/>
    </source>
</evidence>
<dbReference type="EMBL" id="RJTH01000002">
    <property type="protein sequence ID" value="RUM26589.1"/>
    <property type="molecule type" value="Genomic_DNA"/>
</dbReference>
<evidence type="ECO:0000256" key="2">
    <source>
        <dbReference type="ARBA" id="ARBA00022723"/>
    </source>
</evidence>
<dbReference type="GO" id="GO:0005737">
    <property type="term" value="C:cytoplasm"/>
    <property type="evidence" value="ECO:0007669"/>
    <property type="project" value="TreeGrafter"/>
</dbReference>
<evidence type="ECO:0000256" key="4">
    <source>
        <dbReference type="ARBA" id="ARBA00022842"/>
    </source>
</evidence>
<organism evidence="6 7">
    <name type="scientific">Rhizobium vallis</name>
    <dbReference type="NCBI Taxonomy" id="634290"/>
    <lineage>
        <taxon>Bacteria</taxon>
        <taxon>Pseudomonadati</taxon>
        <taxon>Pseudomonadota</taxon>
        <taxon>Alphaproteobacteria</taxon>
        <taxon>Hyphomicrobiales</taxon>
        <taxon>Rhizobiaceae</taxon>
        <taxon>Rhizobium/Agrobacterium group</taxon>
        <taxon>Rhizobium</taxon>
    </lineage>
</organism>
<dbReference type="OrthoDB" id="7066910at2"/>
<dbReference type="InterPro" id="IPR015797">
    <property type="entry name" value="NUDIX_hydrolase-like_dom_sf"/>
</dbReference>
<protein>
    <submittedName>
        <fullName evidence="6">NUDIX domain-containing protein</fullName>
    </submittedName>
</protein>
<keyword evidence="3" id="KW-0378">Hydrolase</keyword>
<dbReference type="AlphaFoldDB" id="A0A3S0STD3"/>
<accession>A0A3S0STD3</accession>
<proteinExistence type="predicted"/>
<evidence type="ECO:0000256" key="1">
    <source>
        <dbReference type="ARBA" id="ARBA00001946"/>
    </source>
</evidence>